<proteinExistence type="predicted"/>
<keyword evidence="3" id="KW-0732">Signal</keyword>
<feature type="compositionally biased region" description="Polar residues" evidence="1">
    <location>
        <begin position="376"/>
        <end position="386"/>
    </location>
</feature>
<dbReference type="InterPro" id="IPR041033">
    <property type="entry name" value="SpaA_PFL_dom_1"/>
</dbReference>
<dbReference type="GO" id="GO:0005975">
    <property type="term" value="P:carbohydrate metabolic process"/>
    <property type="evidence" value="ECO:0007669"/>
    <property type="project" value="UniProtKB-ARBA"/>
</dbReference>
<evidence type="ECO:0000313" key="5">
    <source>
        <dbReference type="EMBL" id="UQF77476.1"/>
    </source>
</evidence>
<keyword evidence="2" id="KW-0472">Membrane</keyword>
<gene>
    <name evidence="5" type="ORF">M3I19_03960</name>
</gene>
<feature type="compositionally biased region" description="Pro residues" evidence="1">
    <location>
        <begin position="393"/>
        <end position="419"/>
    </location>
</feature>
<organism evidence="5 6">
    <name type="scientific">Lancefieldella parvula</name>
    <dbReference type="NCBI Taxonomy" id="1382"/>
    <lineage>
        <taxon>Bacteria</taxon>
        <taxon>Bacillati</taxon>
        <taxon>Actinomycetota</taxon>
        <taxon>Coriobacteriia</taxon>
        <taxon>Coriobacteriales</taxon>
        <taxon>Atopobiaceae</taxon>
        <taxon>Lancefieldella</taxon>
    </lineage>
</organism>
<dbReference type="SUPFAM" id="SSF49373">
    <property type="entry name" value="Invasin/intimin cell-adhesion fragments"/>
    <property type="match status" value="1"/>
</dbReference>
<feature type="transmembrane region" description="Helical" evidence="2">
    <location>
        <begin position="441"/>
        <end position="462"/>
    </location>
</feature>
<evidence type="ECO:0000256" key="1">
    <source>
        <dbReference type="SAM" id="MobiDB-lite"/>
    </source>
</evidence>
<evidence type="ECO:0000259" key="4">
    <source>
        <dbReference type="Pfam" id="PF17802"/>
    </source>
</evidence>
<keyword evidence="2" id="KW-0812">Transmembrane</keyword>
<evidence type="ECO:0000256" key="2">
    <source>
        <dbReference type="SAM" id="Phobius"/>
    </source>
</evidence>
<dbReference type="Pfam" id="PF17802">
    <property type="entry name" value="SpaA"/>
    <property type="match status" value="1"/>
</dbReference>
<evidence type="ECO:0000256" key="3">
    <source>
        <dbReference type="SAM" id="SignalP"/>
    </source>
</evidence>
<feature type="region of interest" description="Disordered" evidence="1">
    <location>
        <begin position="282"/>
        <end position="330"/>
    </location>
</feature>
<dbReference type="EMBL" id="CP097092">
    <property type="protein sequence ID" value="UQF77476.1"/>
    <property type="molecule type" value="Genomic_DNA"/>
</dbReference>
<evidence type="ECO:0000313" key="6">
    <source>
        <dbReference type="Proteomes" id="UP000831562"/>
    </source>
</evidence>
<dbReference type="Proteomes" id="UP000831562">
    <property type="component" value="Chromosome"/>
</dbReference>
<dbReference type="InterPro" id="IPR008964">
    <property type="entry name" value="Invasin/intimin_cell_adhesion"/>
</dbReference>
<feature type="domain" description="SpaA-like prealbumin fold" evidence="4">
    <location>
        <begin position="36"/>
        <end position="122"/>
    </location>
</feature>
<dbReference type="Gene3D" id="2.60.40.10">
    <property type="entry name" value="Immunoglobulins"/>
    <property type="match status" value="1"/>
</dbReference>
<sequence length="467" mass="49912">MKKFKCVAASILVALCCVIVIGVPKLALAEAAVQNQLTVNVTDDYYGQPVDGVTITVTNTVTGTNATTMITNQNGRAQTSLANGSYKVEQTKFKAGYVIDHTAKNVTFSGTDGEHQTINFENVHIMGQLYVGAEKKVPSSIWGSNAITDIQFDIEDEFGNRIASNVPGGQSVTVPVTGSYTLIPKNYPTQYAYNTDAVMFDSVFACSSSSSNGNLPLHAVTFPYDSDTRLFEQTTHATIKLPTRIGNIVVRVVDQYGNPIAGATLKATPAYEIIPGVPSPACPPSLGGSNTPDPAYLTGTSAPRAMTQDPSAPGVPYTQTGELDRDDDDNYLLTTGPDGTVIIPDYLVERESTITQLTTLDGYTIDDPNPQVGEITGSNETTTVTFVNRRPEPPTPEPQPEPQPEPTPEPTPEPQPQTPEKPKTPKKKKAVLPDTSDISGVSSLIVGITGTLSSFAGVSMYLNKKRF</sequence>
<protein>
    <submittedName>
        <fullName evidence="5">SpaA isopeptide-forming pilin-related protein</fullName>
    </submittedName>
</protein>
<dbReference type="InterPro" id="IPR013783">
    <property type="entry name" value="Ig-like_fold"/>
</dbReference>
<feature type="signal peptide" evidence="3">
    <location>
        <begin position="1"/>
        <end position="29"/>
    </location>
</feature>
<reference evidence="5" key="1">
    <citation type="submission" date="2022-05" db="EMBL/GenBank/DDBJ databases">
        <title>Using nanopore sequencing to obtain complete genomes from saliva samples.</title>
        <authorList>
            <person name="Baker J.L."/>
        </authorList>
    </citation>
    <scope>NUCLEOTIDE SEQUENCE</scope>
    <source>
        <strain evidence="5">JCVI-JB-Lp32</strain>
    </source>
</reference>
<feature type="chain" id="PRO_5038739480" evidence="3">
    <location>
        <begin position="30"/>
        <end position="467"/>
    </location>
</feature>
<accession>A0A9E7ABF9</accession>
<name>A0A9E7ABF9_9ACTN</name>
<keyword evidence="2" id="KW-1133">Transmembrane helix</keyword>
<feature type="region of interest" description="Disordered" evidence="1">
    <location>
        <begin position="365"/>
        <end position="442"/>
    </location>
</feature>
<dbReference type="AlphaFoldDB" id="A0A9E7ABF9"/>